<keyword evidence="10" id="KW-0560">Oxidoreductase</keyword>
<comment type="caution">
    <text evidence="25">The sequence shown here is derived from an EMBL/GenBank/DDBJ whole genome shotgun (WGS) entry which is preliminary data.</text>
</comment>
<dbReference type="GO" id="GO:0004315">
    <property type="term" value="F:3-oxoacyl-[acyl-carrier-protein] synthase activity"/>
    <property type="evidence" value="ECO:0007669"/>
    <property type="project" value="InterPro"/>
</dbReference>
<name>A0AA43Z539_9GAMM</name>
<dbReference type="Gene3D" id="3.30.70.250">
    <property type="entry name" value="Malonyl-CoA ACP transacylase, ACP-binding"/>
    <property type="match status" value="1"/>
</dbReference>
<comment type="catalytic activity">
    <reaction evidence="15">
        <text>docosanoyl-[(phenol)carboxyphthiodiolenone synthase] + 2 (S)-methylmalonyl-CoA + 3 malonyl-CoA + 5 NADPH + 10 H(+) = C34-carboxyphthiodiolenone-[(phenol)carboxyphthiodiolenone synthase] + 5 CO2 + 5 NADP(+) + 5 CoA + 2 H2O</text>
        <dbReference type="Rhea" id="RHEA:57752"/>
        <dbReference type="Rhea" id="RHEA-COMP:14987"/>
        <dbReference type="Rhea" id="RHEA-COMP:14988"/>
        <dbReference type="ChEBI" id="CHEBI:15377"/>
        <dbReference type="ChEBI" id="CHEBI:15378"/>
        <dbReference type="ChEBI" id="CHEBI:16526"/>
        <dbReference type="ChEBI" id="CHEBI:57287"/>
        <dbReference type="ChEBI" id="CHEBI:57327"/>
        <dbReference type="ChEBI" id="CHEBI:57384"/>
        <dbReference type="ChEBI" id="CHEBI:57783"/>
        <dbReference type="ChEBI" id="CHEBI:58349"/>
        <dbReference type="ChEBI" id="CHEBI:142237"/>
        <dbReference type="ChEBI" id="CHEBI:142238"/>
        <dbReference type="EC" id="2.3.1.292"/>
    </reaction>
</comment>
<dbReference type="PANTHER" id="PTHR43775">
    <property type="entry name" value="FATTY ACID SYNTHASE"/>
    <property type="match status" value="1"/>
</dbReference>
<dbReference type="InterPro" id="IPR006162">
    <property type="entry name" value="Ppantetheine_attach_site"/>
</dbReference>
<dbReference type="SUPFAM" id="SSF47336">
    <property type="entry name" value="ACP-like"/>
    <property type="match status" value="1"/>
</dbReference>
<evidence type="ECO:0000256" key="11">
    <source>
        <dbReference type="ARBA" id="ARBA00023098"/>
    </source>
</evidence>
<keyword evidence="5" id="KW-0596">Phosphopantetheine</keyword>
<dbReference type="GO" id="GO:0016491">
    <property type="term" value="F:oxidoreductase activity"/>
    <property type="evidence" value="ECO:0007669"/>
    <property type="project" value="UniProtKB-KW"/>
</dbReference>
<dbReference type="GO" id="GO:0031177">
    <property type="term" value="F:phosphopantetheine binding"/>
    <property type="evidence" value="ECO:0007669"/>
    <property type="project" value="InterPro"/>
</dbReference>
<dbReference type="InterPro" id="IPR020841">
    <property type="entry name" value="PKS_Beta-ketoAc_synthase_dom"/>
</dbReference>
<evidence type="ECO:0000256" key="7">
    <source>
        <dbReference type="ARBA" id="ARBA00022679"/>
    </source>
</evidence>
<dbReference type="SUPFAM" id="SSF51735">
    <property type="entry name" value="NAD(P)-binding Rossmann-fold domains"/>
    <property type="match status" value="2"/>
</dbReference>
<keyword evidence="8" id="KW-0276">Fatty acid metabolism</keyword>
<dbReference type="InterPro" id="IPR013968">
    <property type="entry name" value="PKS_KR"/>
</dbReference>
<dbReference type="PROSITE" id="PS50075">
    <property type="entry name" value="CARRIER"/>
    <property type="match status" value="1"/>
</dbReference>
<dbReference type="RefSeq" id="WP_165892032.1">
    <property type="nucleotide sequence ID" value="NZ_JAAPAP010000004.1"/>
</dbReference>
<evidence type="ECO:0000256" key="4">
    <source>
        <dbReference type="ARBA" id="ARBA00006484"/>
    </source>
</evidence>
<dbReference type="GO" id="GO:0034081">
    <property type="term" value="C:polyketide synthase complex"/>
    <property type="evidence" value="ECO:0007669"/>
    <property type="project" value="UniProtKB-ARBA"/>
</dbReference>
<comment type="pathway">
    <text evidence="3">Lipid metabolism; fatty acid biosynthesis.</text>
</comment>
<dbReference type="PANTHER" id="PTHR43775:SF51">
    <property type="entry name" value="INACTIVE PHENOLPHTHIOCEROL SYNTHESIS POLYKETIDE SYNTHASE TYPE I PKS1-RELATED"/>
    <property type="match status" value="1"/>
</dbReference>
<dbReference type="Pfam" id="PF00698">
    <property type="entry name" value="Acyl_transf_1"/>
    <property type="match status" value="1"/>
</dbReference>
<dbReference type="InterPro" id="IPR014031">
    <property type="entry name" value="Ketoacyl_synth_C"/>
</dbReference>
<keyword evidence="12" id="KW-0511">Multifunctional enzyme</keyword>
<dbReference type="SMART" id="SM00827">
    <property type="entry name" value="PKS_AT"/>
    <property type="match status" value="1"/>
</dbReference>
<dbReference type="InterPro" id="IPR014043">
    <property type="entry name" value="Acyl_transferase_dom"/>
</dbReference>
<dbReference type="CDD" id="cd08953">
    <property type="entry name" value="KR_2_SDR_x"/>
    <property type="match status" value="1"/>
</dbReference>
<comment type="similarity">
    <text evidence="4">Belongs to the short-chain dehydrogenases/reductases (SDR) family.</text>
</comment>
<evidence type="ECO:0000256" key="9">
    <source>
        <dbReference type="ARBA" id="ARBA00022857"/>
    </source>
</evidence>
<dbReference type="InterPro" id="IPR016035">
    <property type="entry name" value="Acyl_Trfase/lysoPLipase"/>
</dbReference>
<keyword evidence="7" id="KW-0808">Transferase</keyword>
<evidence type="ECO:0000256" key="16">
    <source>
        <dbReference type="ARBA" id="ARBA00052745"/>
    </source>
</evidence>
<dbReference type="Proteomes" id="UP000736384">
    <property type="component" value="Unassembled WGS sequence"/>
</dbReference>
<feature type="domain" description="Carrier" evidence="23">
    <location>
        <begin position="1430"/>
        <end position="1505"/>
    </location>
</feature>
<dbReference type="SMART" id="SM00823">
    <property type="entry name" value="PKS_PP"/>
    <property type="match status" value="1"/>
</dbReference>
<dbReference type="FunFam" id="1.10.1200.10:FF:000005">
    <property type="entry name" value="Nonribosomal peptide synthetase 1"/>
    <property type="match status" value="1"/>
</dbReference>
<dbReference type="Pfam" id="PF02801">
    <property type="entry name" value="Ketoacyl-synt_C"/>
    <property type="match status" value="1"/>
</dbReference>
<proteinExistence type="inferred from homology"/>
<dbReference type="SUPFAM" id="SSF52151">
    <property type="entry name" value="FabD/lysophospholipase-like"/>
    <property type="match status" value="1"/>
</dbReference>
<evidence type="ECO:0000256" key="19">
    <source>
        <dbReference type="ARBA" id="ARBA00073623"/>
    </source>
</evidence>
<organism evidence="25 26">
    <name type="scientific">Azotobacter chroococcum</name>
    <dbReference type="NCBI Taxonomy" id="353"/>
    <lineage>
        <taxon>Bacteria</taxon>
        <taxon>Pseudomonadati</taxon>
        <taxon>Pseudomonadota</taxon>
        <taxon>Gammaproteobacteria</taxon>
        <taxon>Pseudomonadales</taxon>
        <taxon>Pseudomonadaceae</taxon>
        <taxon>Azotobacter</taxon>
    </lineage>
</organism>
<comment type="catalytic activity">
    <reaction evidence="13">
        <text>17-(4-hydroxyphenyl)heptadecanoyl-[(phenol)carboxyphthiodiolenone synthase] + 2 (S)-methylmalonyl-CoA + 3 malonyl-CoA + 5 NADPH + 10 H(+) = C35-(phenol)carboxyphthiodiolenone-[(phenol)carboxyphthiodiolenone synthase] + 5 CO2 + 5 NADP(+) + 5 CoA + 2 H2O</text>
        <dbReference type="Rhea" id="RHEA:57756"/>
        <dbReference type="Rhea" id="RHEA-COMP:14272"/>
        <dbReference type="Rhea" id="RHEA-COMP:14989"/>
        <dbReference type="ChEBI" id="CHEBI:15377"/>
        <dbReference type="ChEBI" id="CHEBI:15378"/>
        <dbReference type="ChEBI" id="CHEBI:16526"/>
        <dbReference type="ChEBI" id="CHEBI:57287"/>
        <dbReference type="ChEBI" id="CHEBI:57327"/>
        <dbReference type="ChEBI" id="CHEBI:57384"/>
        <dbReference type="ChEBI" id="CHEBI:57783"/>
        <dbReference type="ChEBI" id="CHEBI:58349"/>
        <dbReference type="ChEBI" id="CHEBI:133300"/>
        <dbReference type="ChEBI" id="CHEBI:142259"/>
        <dbReference type="EC" id="2.3.1.292"/>
    </reaction>
</comment>
<dbReference type="InterPro" id="IPR016036">
    <property type="entry name" value="Malonyl_transacylase_ACP-bd"/>
</dbReference>
<dbReference type="Gene3D" id="3.30.70.3290">
    <property type="match status" value="1"/>
</dbReference>
<dbReference type="SUPFAM" id="SSF53901">
    <property type="entry name" value="Thiolase-like"/>
    <property type="match status" value="1"/>
</dbReference>
<dbReference type="InterPro" id="IPR036736">
    <property type="entry name" value="ACP-like_sf"/>
</dbReference>
<dbReference type="Gene3D" id="3.40.47.10">
    <property type="match status" value="1"/>
</dbReference>
<dbReference type="Pfam" id="PF08659">
    <property type="entry name" value="KR"/>
    <property type="match status" value="1"/>
</dbReference>
<dbReference type="GO" id="GO:0004312">
    <property type="term" value="F:fatty acid synthase activity"/>
    <property type="evidence" value="ECO:0007669"/>
    <property type="project" value="TreeGrafter"/>
</dbReference>
<comment type="cofactor">
    <cofactor evidence="2">
        <name>pantetheine 4'-phosphate</name>
        <dbReference type="ChEBI" id="CHEBI:47942"/>
    </cofactor>
</comment>
<evidence type="ECO:0000259" key="23">
    <source>
        <dbReference type="PROSITE" id="PS50075"/>
    </source>
</evidence>
<dbReference type="InterPro" id="IPR050091">
    <property type="entry name" value="PKS_NRPS_Biosynth_Enz"/>
</dbReference>
<feature type="domain" description="Ketosynthase family 3 (KS3)" evidence="24">
    <location>
        <begin position="11"/>
        <end position="439"/>
    </location>
</feature>
<comment type="catalytic activity">
    <reaction evidence="16">
        <text>icosanoyl-[(phenol)carboxyphthiodiolenone synthase] + 2 (S)-methylmalonyl-CoA + 3 malonyl-CoA + 5 NADPH + 10 H(+) = C32-carboxyphthiodiolenone-[(phenol)carboxyphthiodiolenone synthase] + 5 CO2 + 5 NADP(+) + 5 CoA + 2 H2O</text>
        <dbReference type="Rhea" id="RHEA:57748"/>
        <dbReference type="Rhea" id="RHEA-COMP:14985"/>
        <dbReference type="Rhea" id="RHEA-COMP:14986"/>
        <dbReference type="ChEBI" id="CHEBI:15377"/>
        <dbReference type="ChEBI" id="CHEBI:15378"/>
        <dbReference type="ChEBI" id="CHEBI:16526"/>
        <dbReference type="ChEBI" id="CHEBI:57287"/>
        <dbReference type="ChEBI" id="CHEBI:57327"/>
        <dbReference type="ChEBI" id="CHEBI:57384"/>
        <dbReference type="ChEBI" id="CHEBI:57783"/>
        <dbReference type="ChEBI" id="CHEBI:58349"/>
        <dbReference type="ChEBI" id="CHEBI:87848"/>
        <dbReference type="ChEBI" id="CHEBI:142236"/>
        <dbReference type="EC" id="2.3.1.292"/>
    </reaction>
</comment>
<evidence type="ECO:0000256" key="12">
    <source>
        <dbReference type="ARBA" id="ARBA00023268"/>
    </source>
</evidence>
<comment type="catalytic activity">
    <reaction evidence="14">
        <text>19-(4-hydroxyphenyl)nonadecanoyl-[(phenol)carboxyphthiodiolenone synthase] + 2 (S)-methylmalonyl-CoA + 3 malonyl-CoA + 5 NADPH + 10 H(+) = C37-(phenol)carboxyphthiodiolenone-[(phenol)carboxyphthiodiolenone synthase] + 5 CO2 + 5 NADP(+) + 5 CoA + 2 H2O</text>
        <dbReference type="Rhea" id="RHEA:57760"/>
        <dbReference type="Rhea" id="RHEA-COMP:14273"/>
        <dbReference type="Rhea" id="RHEA-COMP:14990"/>
        <dbReference type="ChEBI" id="CHEBI:15377"/>
        <dbReference type="ChEBI" id="CHEBI:15378"/>
        <dbReference type="ChEBI" id="CHEBI:16526"/>
        <dbReference type="ChEBI" id="CHEBI:57287"/>
        <dbReference type="ChEBI" id="CHEBI:57327"/>
        <dbReference type="ChEBI" id="CHEBI:57384"/>
        <dbReference type="ChEBI" id="CHEBI:57783"/>
        <dbReference type="ChEBI" id="CHEBI:58349"/>
        <dbReference type="ChEBI" id="CHEBI:133301"/>
        <dbReference type="ChEBI" id="CHEBI:142260"/>
        <dbReference type="EC" id="2.3.1.292"/>
    </reaction>
</comment>
<evidence type="ECO:0000256" key="13">
    <source>
        <dbReference type="ARBA" id="ARBA00050973"/>
    </source>
</evidence>
<comment type="function">
    <text evidence="17">Part of the PpsABCDE complex involved in the biosynthesis of the lipid core common to phthiocerols and phenolphthiocerols by successive additions of malonyl-CoA or methylmalonyl-CoA extender units. PpsA can accept as substrate the activated forms of either icosanoyl (C20), docosanoyl (C22) or lignoceroyl (C24) groups from FadD26, or a (4-hydroxyphenyl)-C17 or (4-hydroxyphenyl)-C19 fatty acyl from FadD29. PpsA initiates the biosynthesis and extends its substrate using a malonyl-CoA extender unit. The PpsB and PpsC proteins add the second and third malonyl-CoA extender units. PpsD adds an (R)-methylmalonyl unit and PpsE adds a second (R)-methylmalonyl unit. The incorporation of the methylmalonyl units results in formation of two branched methyl groups in the elongated product.</text>
</comment>
<sequence>MSDAMDNEMTGVEIAIVGMAGRFPDAPDVEAFWRNIRDGVESVRTFDDEALRARGVSAELLADPGYVRAGVVLEDMDRFDAGFFGYSPRDAEQLDPQQRLFLETAWQALEHAGYAGAAPALTGVYAGSGASLYLLRHLLPAVDWRTSDVSSLLGLMNGNDKDSLATRVAYKLDLRGPAVSVQTACSTSLAAVHLACRGLLNYEADMALAGGVWLNLLQEGGYRYQPGAILSPDGHCRAFDAEAAGTVLGSGAGIVVLKRLADALADGDTVHAVIKGSALNNDGAAKVGYTAPSVDGQAEAILAAQAMAGVSADSIGYVETHGTGTSLGDPIEIAALTQAFRASSQRRGYCAIGSVKTNIGHLDAAAGVTGLIKAALALGHRTLPPSLNFREPNPQIDFAESPFYVNTGARPWPACEGPRRAGVSSFGMGGTNVHVILEEAPAPSAARQGDGLRLLALSARSEAALDAVAGRLAAHLKQHPQQALADVAHTLHAGRERFAQRAVALARDPADAARVLEARAPDAFFSGRVLSERPTLAFLFPGQGAQHLDMGRALYEREALFRETLDRCCALLAPHLGLDLRELLFAAAADESAAAARLEQTAITQPALFAVEYAMAQLWMSWGVQPDALLGHSIGEYVAACLAGVFTLEDALALVAARGRLLQATEAGAMLAVSLPEAELCARLPAGCDLAAVNAADLCVLAGPIPAIEAAERQLAERGVGVRRLHVSRAFHSALVEPMLGEFESLLSRIALGAPRIPFVSNLSGRWITAEEACSPGYWVRHVRGTVRFADGLDELLGKPDRILLEVGPGETLTSLARRHRQAGARPVLASQCHPQRRALNAEQPARCLAQLWLAGLAIDVPGLFGGERARRVPLPTYPFERQSYWIAAPGGAAGRALPPATGRREVADWFHVPAWTRSEAAEPTQQSGSVLLLGDAHGLGERLARHLQAAQRPVIRVERGAQFARLGERHYALRPAERDDFERLLRAVEAESGPLADICHLWSLDPAGLPAPDEALERGFHSLLALAQALEATAPADGRQSVVLSVVANQLEDVAGSEPLCAEKATLHGPCKVIPLEYPHIACRLVDVVLPPAGDVAEERLAGQLAAELATRIEPQEGTPVLAFRGPHRWRKTFESVRRDGAASPRLRRQGVYLITGGLGGIGLALARHLAGNWQARLVLLGRSALPPRDQWPACLAAADRDAALAARLQQLLELEALGAEVLVLQADVADPAQLRQAVDAARRRFGALHGVIHAAGAAGGGLLAGRTRAEAGRVFVPKLQGTRNLLEALAGEAPDFVLLCSSLTAITGAFGQADYCAANCFLDALAAKASRQGDGFVLSVNWDTWRETGMAAGQRLPEEVGITAEQGGRLLEALLGGPQTAQVLVSSLDLERQFAQVRSSELAGRLLPEPAARRQRHARPALQTAYLAPEGELEEDLAALWSEFLGISPIGVDDNLFELGGDSLLAIQLLARVRSAYGVELHPAALFKTPTVAALAMLVETRLIEEIENAETA</sequence>
<dbReference type="InterPro" id="IPR057326">
    <property type="entry name" value="KR_dom"/>
</dbReference>
<dbReference type="SUPFAM" id="SSF55048">
    <property type="entry name" value="Probable ACP-binding domain of malonyl-CoA ACP transacylase"/>
    <property type="match status" value="1"/>
</dbReference>
<dbReference type="InterPro" id="IPR009081">
    <property type="entry name" value="PP-bd_ACP"/>
</dbReference>
<evidence type="ECO:0000313" key="25">
    <source>
        <dbReference type="EMBL" id="NHN76931.1"/>
    </source>
</evidence>
<dbReference type="Pfam" id="PF16197">
    <property type="entry name" value="KAsynt_C_assoc"/>
    <property type="match status" value="1"/>
</dbReference>
<dbReference type="PROSITE" id="PS00012">
    <property type="entry name" value="PHOSPHOPANTETHEINE"/>
    <property type="match status" value="1"/>
</dbReference>
<dbReference type="FunFam" id="3.40.47.10:FF:000042">
    <property type="entry name" value="Polyketide synthase Pks13"/>
    <property type="match status" value="1"/>
</dbReference>
<evidence type="ECO:0000256" key="15">
    <source>
        <dbReference type="ARBA" id="ARBA00052119"/>
    </source>
</evidence>
<dbReference type="Pfam" id="PF00550">
    <property type="entry name" value="PP-binding"/>
    <property type="match status" value="1"/>
</dbReference>
<evidence type="ECO:0000256" key="2">
    <source>
        <dbReference type="ARBA" id="ARBA00001957"/>
    </source>
</evidence>
<evidence type="ECO:0000256" key="20">
    <source>
        <dbReference type="ARBA" id="ARBA00075053"/>
    </source>
</evidence>
<dbReference type="Pfam" id="PF00109">
    <property type="entry name" value="ketoacyl-synt"/>
    <property type="match status" value="1"/>
</dbReference>
<keyword evidence="11" id="KW-0443">Lipid metabolism</keyword>
<evidence type="ECO:0000256" key="3">
    <source>
        <dbReference type="ARBA" id="ARBA00005194"/>
    </source>
</evidence>
<gene>
    <name evidence="25" type="ORF">HA520_06460</name>
</gene>
<evidence type="ECO:0000256" key="22">
    <source>
        <dbReference type="ARBA" id="ARBA00084020"/>
    </source>
</evidence>
<evidence type="ECO:0000256" key="17">
    <source>
        <dbReference type="ARBA" id="ARBA00058455"/>
    </source>
</evidence>
<dbReference type="InterPro" id="IPR036291">
    <property type="entry name" value="NAD(P)-bd_dom_sf"/>
</dbReference>
<evidence type="ECO:0000256" key="21">
    <source>
        <dbReference type="ARBA" id="ARBA00078169"/>
    </source>
</evidence>
<dbReference type="SMART" id="SM00822">
    <property type="entry name" value="PKS_KR"/>
    <property type="match status" value="1"/>
</dbReference>
<comment type="cofactor">
    <cofactor evidence="1">
        <name>NADP(+)</name>
        <dbReference type="ChEBI" id="CHEBI:58349"/>
    </cofactor>
</comment>
<dbReference type="EC" id="2.3.1.292" evidence="18"/>
<evidence type="ECO:0000256" key="1">
    <source>
        <dbReference type="ARBA" id="ARBA00001937"/>
    </source>
</evidence>
<dbReference type="PROSITE" id="PS52004">
    <property type="entry name" value="KS3_2"/>
    <property type="match status" value="1"/>
</dbReference>
<evidence type="ECO:0000256" key="8">
    <source>
        <dbReference type="ARBA" id="ARBA00022832"/>
    </source>
</evidence>
<dbReference type="Gene3D" id="1.10.1200.10">
    <property type="entry name" value="ACP-like"/>
    <property type="match status" value="1"/>
</dbReference>
<protein>
    <recommendedName>
        <fullName evidence="19">Phenolphthiocerol/phthiocerol polyketide synthase subunit E</fullName>
        <ecNumber evidence="18">2.3.1.292</ecNumber>
    </recommendedName>
    <alternativeName>
        <fullName evidence="21">(Phenol)carboxyphthiodiolenone synthase subunit E</fullName>
    </alternativeName>
    <alternativeName>
        <fullName evidence="22">Beta-ketoacyl-acyl-carrier-protein synthase I</fullName>
    </alternativeName>
    <alternativeName>
        <fullName evidence="20">Phthiocerol synthesis polyketide synthase type I PpsE</fullName>
    </alternativeName>
</protein>
<reference evidence="25" key="1">
    <citation type="submission" date="2020-03" db="EMBL/GenBank/DDBJ databases">
        <title>Genome assembly of Azotobacter chroococcum W5.</title>
        <authorList>
            <person name="Kannepalli A."/>
        </authorList>
    </citation>
    <scope>NUCLEOTIDE SEQUENCE</scope>
    <source>
        <strain evidence="25">W5</strain>
    </source>
</reference>
<keyword evidence="6" id="KW-0597">Phosphoprotein</keyword>
<dbReference type="SMART" id="SM00825">
    <property type="entry name" value="PKS_KS"/>
    <property type="match status" value="1"/>
</dbReference>
<dbReference type="Gene3D" id="3.40.50.720">
    <property type="entry name" value="NAD(P)-binding Rossmann-like Domain"/>
    <property type="match status" value="1"/>
</dbReference>
<evidence type="ECO:0000259" key="24">
    <source>
        <dbReference type="PROSITE" id="PS52004"/>
    </source>
</evidence>
<dbReference type="InterPro" id="IPR032821">
    <property type="entry name" value="PKS_assoc"/>
</dbReference>
<dbReference type="Pfam" id="PF21394">
    <property type="entry name" value="Beta-ketacyl_N"/>
    <property type="match status" value="1"/>
</dbReference>
<dbReference type="InterPro" id="IPR016039">
    <property type="entry name" value="Thiolase-like"/>
</dbReference>
<dbReference type="GO" id="GO:0006633">
    <property type="term" value="P:fatty acid biosynthetic process"/>
    <property type="evidence" value="ECO:0007669"/>
    <property type="project" value="InterPro"/>
</dbReference>
<evidence type="ECO:0000256" key="5">
    <source>
        <dbReference type="ARBA" id="ARBA00022450"/>
    </source>
</evidence>
<dbReference type="Gene3D" id="3.40.366.10">
    <property type="entry name" value="Malonyl-Coenzyme A Acyl Carrier Protein, domain 2"/>
    <property type="match status" value="1"/>
</dbReference>
<keyword evidence="9" id="KW-0521">NADP</keyword>
<dbReference type="CDD" id="cd00833">
    <property type="entry name" value="PKS"/>
    <property type="match status" value="1"/>
</dbReference>
<dbReference type="InterPro" id="IPR018201">
    <property type="entry name" value="Ketoacyl_synth_AS"/>
</dbReference>
<dbReference type="InterPro" id="IPR020806">
    <property type="entry name" value="PKS_PP-bd"/>
</dbReference>
<evidence type="ECO:0000256" key="10">
    <source>
        <dbReference type="ARBA" id="ARBA00023002"/>
    </source>
</evidence>
<dbReference type="PROSITE" id="PS00606">
    <property type="entry name" value="KS3_1"/>
    <property type="match status" value="1"/>
</dbReference>
<dbReference type="InterPro" id="IPR014030">
    <property type="entry name" value="Ketoacyl_synth_N"/>
</dbReference>
<evidence type="ECO:0000256" key="18">
    <source>
        <dbReference type="ARBA" id="ARBA00066974"/>
    </source>
</evidence>
<accession>A0AA43Z539</accession>
<dbReference type="EMBL" id="JAAPAP010000004">
    <property type="protein sequence ID" value="NHN76931.1"/>
    <property type="molecule type" value="Genomic_DNA"/>
</dbReference>
<dbReference type="InterPro" id="IPR049490">
    <property type="entry name" value="C883_1060-like_KR_N"/>
</dbReference>
<evidence type="ECO:0000256" key="6">
    <source>
        <dbReference type="ARBA" id="ARBA00022553"/>
    </source>
</evidence>
<evidence type="ECO:0000256" key="14">
    <source>
        <dbReference type="ARBA" id="ARBA00051971"/>
    </source>
</evidence>
<evidence type="ECO:0000313" key="26">
    <source>
        <dbReference type="Proteomes" id="UP000736384"/>
    </source>
</evidence>
<dbReference type="InterPro" id="IPR001227">
    <property type="entry name" value="Ac_transferase_dom_sf"/>
</dbReference>